<dbReference type="PROSITE" id="PS50053">
    <property type="entry name" value="UBIQUITIN_2"/>
    <property type="match status" value="1"/>
</dbReference>
<keyword evidence="2 5" id="KW-0227">DNA damage</keyword>
<dbReference type="Gene3D" id="1.10.8.10">
    <property type="entry name" value="DNA helicase RuvA subunit, C-terminal domain"/>
    <property type="match status" value="2"/>
</dbReference>
<dbReference type="PROSITE" id="PS50030">
    <property type="entry name" value="UBA"/>
    <property type="match status" value="1"/>
</dbReference>
<dbReference type="GO" id="GO:0043130">
    <property type="term" value="F:ubiquitin binding"/>
    <property type="evidence" value="ECO:0007669"/>
    <property type="project" value="UniProtKB-UniRule"/>
</dbReference>
<feature type="compositionally biased region" description="Low complexity" evidence="6">
    <location>
        <begin position="214"/>
        <end position="223"/>
    </location>
</feature>
<dbReference type="GO" id="GO:0031593">
    <property type="term" value="F:polyubiquitin modification-dependent protein binding"/>
    <property type="evidence" value="ECO:0007669"/>
    <property type="project" value="UniProtKB-UniRule"/>
</dbReference>
<dbReference type="InterPro" id="IPR000626">
    <property type="entry name" value="Ubiquitin-like_dom"/>
</dbReference>
<reference evidence="9 10" key="1">
    <citation type="journal article" date="2018" name="Mol. Biol. Evol.">
        <title>Analysis of the draft genome of the red seaweed Gracilariopsis chorda provides insights into genome size evolution in Rhodophyta.</title>
        <authorList>
            <person name="Lee J."/>
            <person name="Yang E.C."/>
            <person name="Graf L."/>
            <person name="Yang J.H."/>
            <person name="Qiu H."/>
            <person name="Zel Zion U."/>
            <person name="Chan C.X."/>
            <person name="Stephens T.G."/>
            <person name="Weber A.P.M."/>
            <person name="Boo G.H."/>
            <person name="Boo S.M."/>
            <person name="Kim K.M."/>
            <person name="Shin Y."/>
            <person name="Jung M."/>
            <person name="Lee S.J."/>
            <person name="Yim H.S."/>
            <person name="Lee J.H."/>
            <person name="Bhattacharya D."/>
            <person name="Yoon H.S."/>
        </authorList>
    </citation>
    <scope>NUCLEOTIDE SEQUENCE [LARGE SCALE GENOMIC DNA]</scope>
    <source>
        <strain evidence="9 10">SKKU-2015</strain>
        <tissue evidence="9">Whole body</tissue>
    </source>
</reference>
<protein>
    <recommendedName>
        <fullName evidence="5">UV excision repair protein RAD23</fullName>
    </recommendedName>
</protein>
<feature type="domain" description="UBA" evidence="7">
    <location>
        <begin position="140"/>
        <end position="180"/>
    </location>
</feature>
<dbReference type="InterPro" id="IPR036353">
    <property type="entry name" value="XPC-bd_sf"/>
</dbReference>
<dbReference type="SUPFAM" id="SSF46934">
    <property type="entry name" value="UBA-like"/>
    <property type="match status" value="1"/>
</dbReference>
<accession>A0A2V3J4X4</accession>
<evidence type="ECO:0000256" key="4">
    <source>
        <dbReference type="ARBA" id="ARBA00023242"/>
    </source>
</evidence>
<evidence type="ECO:0000256" key="3">
    <source>
        <dbReference type="ARBA" id="ARBA00023204"/>
    </source>
</evidence>
<feature type="domain" description="Ubiquitin-like" evidence="8">
    <location>
        <begin position="3"/>
        <end position="79"/>
    </location>
</feature>
<comment type="caution">
    <text evidence="9">The sequence shown here is derived from an EMBL/GenBank/DDBJ whole genome shotgun (WGS) entry which is preliminary data.</text>
</comment>
<dbReference type="InterPro" id="IPR004806">
    <property type="entry name" value="Rad23"/>
</dbReference>
<feature type="region of interest" description="Disordered" evidence="6">
    <location>
        <begin position="79"/>
        <end position="135"/>
    </location>
</feature>
<keyword evidence="4 5" id="KW-0539">Nucleus</keyword>
<dbReference type="STRING" id="448386.A0A2V3J4X4"/>
<dbReference type="GO" id="GO:0043161">
    <property type="term" value="P:proteasome-mediated ubiquitin-dependent protein catabolic process"/>
    <property type="evidence" value="ECO:0007669"/>
    <property type="project" value="UniProtKB-UniRule"/>
</dbReference>
<keyword evidence="5" id="KW-0963">Cytoplasm</keyword>
<dbReference type="FunFam" id="1.10.8.10:FF:000003">
    <property type="entry name" value="UV excision repair protein RAD23 homolog"/>
    <property type="match status" value="1"/>
</dbReference>
<dbReference type="Pfam" id="PF00627">
    <property type="entry name" value="UBA"/>
    <property type="match status" value="1"/>
</dbReference>
<dbReference type="GO" id="GO:0070628">
    <property type="term" value="F:proteasome binding"/>
    <property type="evidence" value="ECO:0007669"/>
    <property type="project" value="TreeGrafter"/>
</dbReference>
<dbReference type="CDD" id="cd01805">
    <property type="entry name" value="Ubl_Rad23"/>
    <property type="match status" value="1"/>
</dbReference>
<keyword evidence="3 5" id="KW-0234">DNA repair</keyword>
<evidence type="ECO:0000259" key="8">
    <source>
        <dbReference type="PROSITE" id="PS50053"/>
    </source>
</evidence>
<dbReference type="PANTHER" id="PTHR10621:SF0">
    <property type="entry name" value="UV EXCISION REPAIR PROTEIN RAD23"/>
    <property type="match status" value="1"/>
</dbReference>
<sequence length="437" mass="45551">MSVQITFRTLTGATFKLSAHPTDTILDVKRKVADQQNVSDYASYRLIFKGKILSDTATVTSAGISASGFVVVMPPKKKSAKPTAASAPAPTPAPAAEPEAPKNPEKPAEPPKPTSTPTPTQPVSSPAGGSSGASALVVGPEYEQTVRRICEMGFPEADVKNALRAAFNNPDRAVDYLFNGIPENLQTTGPPAAAPPASAPATATPSQTPPPPAANATRATPPASNQPSVPRTAAQGTPFNMFGGTTDGNSPSGGGTGSLDFLRAVPQFNQMRRLIQANPTLLPQLLQQIENINPSIMALIEANQAEFTRLINEPVREGEDGGDEAMEQLAQAMAGAGASGEGLGPGQILVTEEEHEQLHRLNELAAGFGLEQAQVVETWLACDRNENLAANYLVENAEQLRADQAANAAADPATGEQDNNAHDPSDRPDQGNQGPPA</sequence>
<dbReference type="Gene3D" id="1.10.10.540">
    <property type="entry name" value="XPC-binding domain"/>
    <property type="match status" value="1"/>
</dbReference>
<dbReference type="NCBIfam" id="TIGR00601">
    <property type="entry name" value="rad23"/>
    <property type="match status" value="1"/>
</dbReference>
<dbReference type="Gene3D" id="3.10.20.90">
    <property type="entry name" value="Phosphatidylinositol 3-kinase Catalytic Subunit, Chain A, domain 1"/>
    <property type="match status" value="1"/>
</dbReference>
<evidence type="ECO:0000259" key="7">
    <source>
        <dbReference type="PROSITE" id="PS50030"/>
    </source>
</evidence>
<dbReference type="InterPro" id="IPR015940">
    <property type="entry name" value="UBA"/>
</dbReference>
<gene>
    <name evidence="9" type="ORF">BWQ96_00802</name>
</gene>
<dbReference type="FunFam" id="1.10.8.10:FF:000002">
    <property type="entry name" value="UV excision repair protein RAD23 homolog"/>
    <property type="match status" value="1"/>
</dbReference>
<dbReference type="SMART" id="SM00727">
    <property type="entry name" value="STI1"/>
    <property type="match status" value="1"/>
</dbReference>
<proteinExistence type="inferred from homology"/>
<evidence type="ECO:0000256" key="2">
    <source>
        <dbReference type="ARBA" id="ARBA00022763"/>
    </source>
</evidence>
<dbReference type="SUPFAM" id="SSF101238">
    <property type="entry name" value="XPC-binding domain"/>
    <property type="match status" value="1"/>
</dbReference>
<dbReference type="InterPro" id="IPR006636">
    <property type="entry name" value="STI1_HS-bd"/>
</dbReference>
<dbReference type="Proteomes" id="UP000247409">
    <property type="component" value="Unassembled WGS sequence"/>
</dbReference>
<evidence type="ECO:0000256" key="5">
    <source>
        <dbReference type="RuleBase" id="RU367049"/>
    </source>
</evidence>
<dbReference type="GO" id="GO:0003684">
    <property type="term" value="F:damaged DNA binding"/>
    <property type="evidence" value="ECO:0007669"/>
    <property type="project" value="UniProtKB-UniRule"/>
</dbReference>
<dbReference type="InterPro" id="IPR029071">
    <property type="entry name" value="Ubiquitin-like_domsf"/>
</dbReference>
<dbReference type="Pfam" id="PF00240">
    <property type="entry name" value="ubiquitin"/>
    <property type="match status" value="1"/>
</dbReference>
<feature type="region of interest" description="Disordered" evidence="6">
    <location>
        <begin position="185"/>
        <end position="258"/>
    </location>
</feature>
<feature type="compositionally biased region" description="Basic and acidic residues" evidence="6">
    <location>
        <begin position="99"/>
        <end position="109"/>
    </location>
</feature>
<evidence type="ECO:0000256" key="6">
    <source>
        <dbReference type="SAM" id="MobiDB-lite"/>
    </source>
</evidence>
<dbReference type="InterPro" id="IPR009060">
    <property type="entry name" value="UBA-like_sf"/>
</dbReference>
<dbReference type="GO" id="GO:0005829">
    <property type="term" value="C:cytosol"/>
    <property type="evidence" value="ECO:0007669"/>
    <property type="project" value="TreeGrafter"/>
</dbReference>
<feature type="region of interest" description="Disordered" evidence="6">
    <location>
        <begin position="403"/>
        <end position="437"/>
    </location>
</feature>
<comment type="subcellular location">
    <subcellularLocation>
        <location evidence="5">Nucleus</location>
    </subcellularLocation>
    <subcellularLocation>
        <location evidence="5">Cytoplasm</location>
    </subcellularLocation>
</comment>
<evidence type="ECO:0000256" key="1">
    <source>
        <dbReference type="ARBA" id="ARBA00022737"/>
    </source>
</evidence>
<keyword evidence="1" id="KW-0677">Repeat</keyword>
<keyword evidence="10" id="KW-1185">Reference proteome</keyword>
<dbReference type="SMART" id="SM00165">
    <property type="entry name" value="UBA"/>
    <property type="match status" value="2"/>
</dbReference>
<dbReference type="Pfam" id="PF09280">
    <property type="entry name" value="XPC-binding"/>
    <property type="match status" value="1"/>
</dbReference>
<dbReference type="GO" id="GO:0006289">
    <property type="term" value="P:nucleotide-excision repair"/>
    <property type="evidence" value="ECO:0007669"/>
    <property type="project" value="UniProtKB-UniRule"/>
</dbReference>
<dbReference type="EMBL" id="NBIV01000005">
    <property type="protein sequence ID" value="PXF49486.1"/>
    <property type="molecule type" value="Genomic_DNA"/>
</dbReference>
<feature type="compositionally biased region" description="Polar residues" evidence="6">
    <location>
        <begin position="225"/>
        <end position="238"/>
    </location>
</feature>
<dbReference type="PRINTS" id="PR01839">
    <property type="entry name" value="RAD23PROTEIN"/>
</dbReference>
<dbReference type="GO" id="GO:0005654">
    <property type="term" value="C:nucleoplasm"/>
    <property type="evidence" value="ECO:0007669"/>
    <property type="project" value="TreeGrafter"/>
</dbReference>
<keyword evidence="9" id="KW-0675">Receptor</keyword>
<dbReference type="SUPFAM" id="SSF54236">
    <property type="entry name" value="Ubiquitin-like"/>
    <property type="match status" value="1"/>
</dbReference>
<name>A0A2V3J4X4_9FLOR</name>
<dbReference type="PANTHER" id="PTHR10621">
    <property type="entry name" value="UV EXCISION REPAIR PROTEIN RAD23"/>
    <property type="match status" value="1"/>
</dbReference>
<feature type="compositionally biased region" description="Pro residues" evidence="6">
    <location>
        <begin position="110"/>
        <end position="120"/>
    </location>
</feature>
<comment type="function">
    <text evidence="5">Multiubiquitin chain receptor involved in modulation of proteasomal degradation. Involved in nucleotide excision repair.</text>
</comment>
<feature type="compositionally biased region" description="Low complexity" evidence="6">
    <location>
        <begin position="121"/>
        <end position="135"/>
    </location>
</feature>
<comment type="similarity">
    <text evidence="5">Belongs to the RAD23 family.</text>
</comment>
<dbReference type="AlphaFoldDB" id="A0A2V3J4X4"/>
<feature type="compositionally biased region" description="Basic and acidic residues" evidence="6">
    <location>
        <begin position="419"/>
        <end position="429"/>
    </location>
</feature>
<organism evidence="9 10">
    <name type="scientific">Gracilariopsis chorda</name>
    <dbReference type="NCBI Taxonomy" id="448386"/>
    <lineage>
        <taxon>Eukaryota</taxon>
        <taxon>Rhodophyta</taxon>
        <taxon>Florideophyceae</taxon>
        <taxon>Rhodymeniophycidae</taxon>
        <taxon>Gracilariales</taxon>
        <taxon>Gracilariaceae</taxon>
        <taxon>Gracilariopsis</taxon>
    </lineage>
</organism>
<evidence type="ECO:0000313" key="10">
    <source>
        <dbReference type="Proteomes" id="UP000247409"/>
    </source>
</evidence>
<evidence type="ECO:0000313" key="9">
    <source>
        <dbReference type="EMBL" id="PXF49486.1"/>
    </source>
</evidence>
<dbReference type="SMART" id="SM00213">
    <property type="entry name" value="UBQ"/>
    <property type="match status" value="1"/>
</dbReference>
<dbReference type="OrthoDB" id="419317at2759"/>
<feature type="compositionally biased region" description="Low complexity" evidence="6">
    <location>
        <begin position="403"/>
        <end position="413"/>
    </location>
</feature>
<dbReference type="InterPro" id="IPR015360">
    <property type="entry name" value="XPC-bd"/>
</dbReference>